<dbReference type="PROSITE" id="PS50164">
    <property type="entry name" value="GIY_YIG"/>
    <property type="match status" value="1"/>
</dbReference>
<keyword evidence="4" id="KW-1185">Reference proteome</keyword>
<feature type="domain" description="GIY-YIG" evidence="2">
    <location>
        <begin position="1"/>
        <end position="76"/>
    </location>
</feature>
<dbReference type="EMBL" id="JARGDL010000059">
    <property type="protein sequence ID" value="MDF1613338.1"/>
    <property type="molecule type" value="Genomic_DNA"/>
</dbReference>
<dbReference type="Pfam" id="PF01541">
    <property type="entry name" value="GIY-YIG"/>
    <property type="match status" value="1"/>
</dbReference>
<dbReference type="RefSeq" id="WP_321537110.1">
    <property type="nucleotide sequence ID" value="NZ_JARGDL010000059.1"/>
</dbReference>
<dbReference type="Proteomes" id="UP001221302">
    <property type="component" value="Unassembled WGS sequence"/>
</dbReference>
<dbReference type="SUPFAM" id="SSF82771">
    <property type="entry name" value="GIY-YIG endonuclease"/>
    <property type="match status" value="1"/>
</dbReference>
<dbReference type="Gene3D" id="3.40.1440.10">
    <property type="entry name" value="GIY-YIG endonuclease"/>
    <property type="match status" value="1"/>
</dbReference>
<evidence type="ECO:0000259" key="2">
    <source>
        <dbReference type="PROSITE" id="PS50164"/>
    </source>
</evidence>
<evidence type="ECO:0000256" key="1">
    <source>
        <dbReference type="ARBA" id="ARBA00007435"/>
    </source>
</evidence>
<dbReference type="AlphaFoldDB" id="A0AAE3TFD5"/>
<comment type="similarity">
    <text evidence="1">Belongs to the UPF0213 family.</text>
</comment>
<proteinExistence type="inferred from homology"/>
<dbReference type="PANTHER" id="PTHR34477:SF1">
    <property type="entry name" value="UPF0213 PROTEIN YHBQ"/>
    <property type="match status" value="1"/>
</dbReference>
<sequence>MKYYVYVIKSLEGYYYTGMTENIERRLLEHNNKTKSFWTKRGTNWELIYIEEYESKTEAMKRERWMKSGHGTKLLKEKGLK</sequence>
<dbReference type="InterPro" id="IPR000305">
    <property type="entry name" value="GIY-YIG_endonuc"/>
</dbReference>
<gene>
    <name evidence="3" type="ORF">P0M35_14355</name>
</gene>
<accession>A0AAE3TFD5</accession>
<organism evidence="3 4">
    <name type="scientific">Stygiobacter electus</name>
    <dbReference type="NCBI Taxonomy" id="3032292"/>
    <lineage>
        <taxon>Bacteria</taxon>
        <taxon>Pseudomonadati</taxon>
        <taxon>Ignavibacteriota</taxon>
        <taxon>Ignavibacteria</taxon>
        <taxon>Ignavibacteriales</taxon>
        <taxon>Melioribacteraceae</taxon>
        <taxon>Stygiobacter</taxon>
    </lineage>
</organism>
<evidence type="ECO:0000313" key="3">
    <source>
        <dbReference type="EMBL" id="MDF1613338.1"/>
    </source>
</evidence>
<reference evidence="3" key="1">
    <citation type="submission" date="2023-03" db="EMBL/GenBank/DDBJ databases">
        <title>Stygiobacter electus gen. nov., sp. nov., facultatively anaerobic thermotolerant bacterium of the class Ignavibacteria from a well of Yessentuki mineral water deposit.</title>
        <authorList>
            <person name="Podosokorskaya O.A."/>
            <person name="Elcheninov A.G."/>
            <person name="Petrova N.F."/>
            <person name="Zavarzina D.G."/>
            <person name="Kublanov I.V."/>
            <person name="Merkel A.Y."/>
        </authorList>
    </citation>
    <scope>NUCLEOTIDE SEQUENCE</scope>
    <source>
        <strain evidence="3">09-Me</strain>
    </source>
</reference>
<dbReference type="InterPro" id="IPR035901">
    <property type="entry name" value="GIY-YIG_endonuc_sf"/>
</dbReference>
<evidence type="ECO:0000313" key="4">
    <source>
        <dbReference type="Proteomes" id="UP001221302"/>
    </source>
</evidence>
<dbReference type="InterPro" id="IPR050190">
    <property type="entry name" value="UPF0213_domain"/>
</dbReference>
<protein>
    <submittedName>
        <fullName evidence="3">GIY-YIG nuclease family protein</fullName>
    </submittedName>
</protein>
<dbReference type="PANTHER" id="PTHR34477">
    <property type="entry name" value="UPF0213 PROTEIN YHBQ"/>
    <property type="match status" value="1"/>
</dbReference>
<dbReference type="CDD" id="cd10449">
    <property type="entry name" value="GIY-YIG_SLX1_like"/>
    <property type="match status" value="1"/>
</dbReference>
<comment type="caution">
    <text evidence="3">The sequence shown here is derived from an EMBL/GenBank/DDBJ whole genome shotgun (WGS) entry which is preliminary data.</text>
</comment>
<name>A0AAE3TFD5_9BACT</name>